<dbReference type="Proteomes" id="UP000317422">
    <property type="component" value="Unassembled WGS sequence"/>
</dbReference>
<gene>
    <name evidence="2" type="ORF">FHX37_3538</name>
</gene>
<dbReference type="EMBL" id="VFQC01000001">
    <property type="protein sequence ID" value="TQN33516.1"/>
    <property type="molecule type" value="Genomic_DNA"/>
</dbReference>
<evidence type="ECO:0000313" key="2">
    <source>
        <dbReference type="EMBL" id="TQN33516.1"/>
    </source>
</evidence>
<accession>A0A543NP17</accession>
<organism evidence="2 3">
    <name type="scientific">Haloactinospora alba</name>
    <dbReference type="NCBI Taxonomy" id="405555"/>
    <lineage>
        <taxon>Bacteria</taxon>
        <taxon>Bacillati</taxon>
        <taxon>Actinomycetota</taxon>
        <taxon>Actinomycetes</taxon>
        <taxon>Streptosporangiales</taxon>
        <taxon>Nocardiopsidaceae</taxon>
        <taxon>Haloactinospora</taxon>
    </lineage>
</organism>
<keyword evidence="3" id="KW-1185">Reference proteome</keyword>
<evidence type="ECO:0000256" key="1">
    <source>
        <dbReference type="SAM" id="MobiDB-lite"/>
    </source>
</evidence>
<reference evidence="2 3" key="1">
    <citation type="submission" date="2019-06" db="EMBL/GenBank/DDBJ databases">
        <title>Sequencing the genomes of 1000 actinobacteria strains.</title>
        <authorList>
            <person name="Klenk H.-P."/>
        </authorList>
    </citation>
    <scope>NUCLEOTIDE SEQUENCE [LARGE SCALE GENOMIC DNA]</scope>
    <source>
        <strain evidence="2 3">DSM 45015</strain>
    </source>
</reference>
<proteinExistence type="predicted"/>
<sequence>MNLTPQERRELRDLVEQLVQATEDHAFWLNRVRELSIELHHRLDALLGTSGAEDGDTDEAAVPHQRDTEGGVPWQP</sequence>
<dbReference type="AlphaFoldDB" id="A0A543NP17"/>
<name>A0A543NP17_9ACTN</name>
<protein>
    <submittedName>
        <fullName evidence="2">Uncharacterized protein</fullName>
    </submittedName>
</protein>
<comment type="caution">
    <text evidence="2">The sequence shown here is derived from an EMBL/GenBank/DDBJ whole genome shotgun (WGS) entry which is preliminary data.</text>
</comment>
<evidence type="ECO:0000313" key="3">
    <source>
        <dbReference type="Proteomes" id="UP000317422"/>
    </source>
</evidence>
<dbReference type="RefSeq" id="WP_141924868.1">
    <property type="nucleotide sequence ID" value="NZ_VFQC01000001.1"/>
</dbReference>
<dbReference type="OrthoDB" id="3438722at2"/>
<feature type="region of interest" description="Disordered" evidence="1">
    <location>
        <begin position="48"/>
        <end position="76"/>
    </location>
</feature>